<dbReference type="Proteomes" id="UP000287853">
    <property type="component" value="Unassembled WGS sequence"/>
</dbReference>
<proteinExistence type="predicted"/>
<accession>A0A3S3RAF0</accession>
<name>A0A3S3RAF0_9BACT</name>
<organism evidence="1 2">
    <name type="scientific">Candidatus Electrothrix aarhusensis</name>
    <dbReference type="NCBI Taxonomy" id="1859131"/>
    <lineage>
        <taxon>Bacteria</taxon>
        <taxon>Pseudomonadati</taxon>
        <taxon>Thermodesulfobacteriota</taxon>
        <taxon>Desulfobulbia</taxon>
        <taxon>Desulfobulbales</taxon>
        <taxon>Desulfobulbaceae</taxon>
        <taxon>Candidatus Electrothrix</taxon>
    </lineage>
</organism>
<dbReference type="EMBL" id="MTKO01000009">
    <property type="protein sequence ID" value="RWX48024.1"/>
    <property type="molecule type" value="Genomic_DNA"/>
</dbReference>
<comment type="caution">
    <text evidence="1">The sequence shown here is derived from an EMBL/GenBank/DDBJ whole genome shotgun (WGS) entry which is preliminary data.</text>
</comment>
<dbReference type="AlphaFoldDB" id="A0A3S3RAF0"/>
<evidence type="ECO:0000313" key="1">
    <source>
        <dbReference type="EMBL" id="RWX48024.1"/>
    </source>
</evidence>
<sequence length="205" mass="22816">MRHHSDIRHRQLERTAALLLDNQAGYGPIHLIGEEAFGSHRNQSQDVVEVIADCRGGSPWPPGLIRADTGICPYLLFIIGKRVDTGGYPYGYPGVLKGFLRDITQHLVQFHVHRGATVLLIMDDETEIAGDLAQDLATHLFSLADGLEFFDIFRADQKAVTLLEFSHVDLQHRHGRVADPDFADLDPTAGMLHQLLEHIGWAARA</sequence>
<keyword evidence="2" id="KW-1185">Reference proteome</keyword>
<gene>
    <name evidence="1" type="ORF">H206_05378</name>
</gene>
<reference evidence="1 2" key="1">
    <citation type="submission" date="2017-01" db="EMBL/GenBank/DDBJ databases">
        <title>The cable genome- insights into the physiology and evolution of filamentous bacteria capable of sulfide oxidation via long distance electron transfer.</title>
        <authorList>
            <person name="Schreiber L."/>
            <person name="Bjerg J.T."/>
            <person name="Boggild A."/>
            <person name="Van De Vossenberg J."/>
            <person name="Meysman F."/>
            <person name="Nielsen L.P."/>
            <person name="Schramm A."/>
            <person name="Kjeldsen K.U."/>
        </authorList>
    </citation>
    <scope>NUCLEOTIDE SEQUENCE [LARGE SCALE GENOMIC DNA]</scope>
    <source>
        <strain evidence="1">MCF</strain>
    </source>
</reference>
<evidence type="ECO:0000313" key="2">
    <source>
        <dbReference type="Proteomes" id="UP000287853"/>
    </source>
</evidence>
<protein>
    <submittedName>
        <fullName evidence="1">Uncharacterized protein</fullName>
    </submittedName>
</protein>